<feature type="non-terminal residue" evidence="2">
    <location>
        <position position="1"/>
    </location>
</feature>
<organism evidence="2 3">
    <name type="scientific">Mycena alexandri</name>
    <dbReference type="NCBI Taxonomy" id="1745969"/>
    <lineage>
        <taxon>Eukaryota</taxon>
        <taxon>Fungi</taxon>
        <taxon>Dikarya</taxon>
        <taxon>Basidiomycota</taxon>
        <taxon>Agaricomycotina</taxon>
        <taxon>Agaricomycetes</taxon>
        <taxon>Agaricomycetidae</taxon>
        <taxon>Agaricales</taxon>
        <taxon>Marasmiineae</taxon>
        <taxon>Mycenaceae</taxon>
        <taxon>Mycena</taxon>
    </lineage>
</organism>
<sequence length="301" mass="34343">MPKDAPKTRKPKGPPQYKVRFATVSENGAAQGRKVSSERENTTVPARSLASDIPLSELWLTQEQKDVINALQIVDWLFCVNGDQEEQSQYDAAACMASHGLDLDSREDKSNRWSVRWSTSTKKDAGRIRRVLLQCDCGYDHRQAGTKKRRTAVDFTGCLAHAEITYVLDTQKILRVRGFLEHNEQCKVALMARIPPLPLHPTVYRQALTLLASGVSLTDIQQRNQEWVKAGGDGLIPKHGRDWKHRWLLQRHDTRSLYRQFSRMHGVKISEQPHINLHEWLDPSSRQYNPTLAAAIFHYSA</sequence>
<feature type="region of interest" description="Disordered" evidence="1">
    <location>
        <begin position="25"/>
        <end position="45"/>
    </location>
</feature>
<protein>
    <submittedName>
        <fullName evidence="2">Uncharacterized protein</fullName>
    </submittedName>
</protein>
<evidence type="ECO:0000313" key="3">
    <source>
        <dbReference type="Proteomes" id="UP001218188"/>
    </source>
</evidence>
<name>A0AAD6XDZ4_9AGAR</name>
<reference evidence="2" key="1">
    <citation type="submission" date="2023-03" db="EMBL/GenBank/DDBJ databases">
        <title>Massive genome expansion in bonnet fungi (Mycena s.s.) driven by repeated elements and novel gene families across ecological guilds.</title>
        <authorList>
            <consortium name="Lawrence Berkeley National Laboratory"/>
            <person name="Harder C.B."/>
            <person name="Miyauchi S."/>
            <person name="Viragh M."/>
            <person name="Kuo A."/>
            <person name="Thoen E."/>
            <person name="Andreopoulos B."/>
            <person name="Lu D."/>
            <person name="Skrede I."/>
            <person name="Drula E."/>
            <person name="Henrissat B."/>
            <person name="Morin E."/>
            <person name="Kohler A."/>
            <person name="Barry K."/>
            <person name="LaButti K."/>
            <person name="Morin E."/>
            <person name="Salamov A."/>
            <person name="Lipzen A."/>
            <person name="Mereny Z."/>
            <person name="Hegedus B."/>
            <person name="Baldrian P."/>
            <person name="Stursova M."/>
            <person name="Weitz H."/>
            <person name="Taylor A."/>
            <person name="Grigoriev I.V."/>
            <person name="Nagy L.G."/>
            <person name="Martin F."/>
            <person name="Kauserud H."/>
        </authorList>
    </citation>
    <scope>NUCLEOTIDE SEQUENCE</scope>
    <source>
        <strain evidence="2">CBHHK200</strain>
    </source>
</reference>
<proteinExistence type="predicted"/>
<keyword evidence="3" id="KW-1185">Reference proteome</keyword>
<accession>A0AAD6XDZ4</accession>
<evidence type="ECO:0000313" key="2">
    <source>
        <dbReference type="EMBL" id="KAJ7044810.1"/>
    </source>
</evidence>
<dbReference type="Proteomes" id="UP001218188">
    <property type="component" value="Unassembled WGS sequence"/>
</dbReference>
<gene>
    <name evidence="2" type="ORF">C8F04DRAFT_941467</name>
</gene>
<dbReference type="EMBL" id="JARJCM010000006">
    <property type="protein sequence ID" value="KAJ7044810.1"/>
    <property type="molecule type" value="Genomic_DNA"/>
</dbReference>
<dbReference type="AlphaFoldDB" id="A0AAD6XDZ4"/>
<evidence type="ECO:0000256" key="1">
    <source>
        <dbReference type="SAM" id="MobiDB-lite"/>
    </source>
</evidence>
<comment type="caution">
    <text evidence="2">The sequence shown here is derived from an EMBL/GenBank/DDBJ whole genome shotgun (WGS) entry which is preliminary data.</text>
</comment>